<name>A0A917FLM8_9GAMM</name>
<evidence type="ECO:0000256" key="5">
    <source>
        <dbReference type="SAM" id="Phobius"/>
    </source>
</evidence>
<dbReference type="InterPro" id="IPR011990">
    <property type="entry name" value="TPR-like_helical_dom_sf"/>
</dbReference>
<dbReference type="InterPro" id="IPR010817">
    <property type="entry name" value="HemY_N"/>
</dbReference>
<dbReference type="Gene3D" id="1.25.40.10">
    <property type="entry name" value="Tetratricopeptide repeat domain"/>
    <property type="match status" value="1"/>
</dbReference>
<dbReference type="Proteomes" id="UP000632858">
    <property type="component" value="Unassembled WGS sequence"/>
</dbReference>
<evidence type="ECO:0000259" key="6">
    <source>
        <dbReference type="Pfam" id="PF07219"/>
    </source>
</evidence>
<feature type="domain" description="HemY N-terminal" evidence="6">
    <location>
        <begin position="29"/>
        <end position="126"/>
    </location>
</feature>
<keyword evidence="3 5" id="KW-1133">Transmembrane helix</keyword>
<dbReference type="SUPFAM" id="SSF48452">
    <property type="entry name" value="TPR-like"/>
    <property type="match status" value="1"/>
</dbReference>
<dbReference type="RefSeq" id="WP_188448030.1">
    <property type="nucleotide sequence ID" value="NZ_BMFO01000002.1"/>
</dbReference>
<protein>
    <recommendedName>
        <fullName evidence="6">HemY N-terminal domain-containing protein</fullName>
    </recommendedName>
</protein>
<evidence type="ECO:0000256" key="1">
    <source>
        <dbReference type="ARBA" id="ARBA00004370"/>
    </source>
</evidence>
<keyword evidence="4 5" id="KW-0472">Membrane</keyword>
<evidence type="ECO:0000313" key="7">
    <source>
        <dbReference type="EMBL" id="GGF88361.1"/>
    </source>
</evidence>
<organism evidence="7 8">
    <name type="scientific">Arenimonas maotaiensis</name>
    <dbReference type="NCBI Taxonomy" id="1446479"/>
    <lineage>
        <taxon>Bacteria</taxon>
        <taxon>Pseudomonadati</taxon>
        <taxon>Pseudomonadota</taxon>
        <taxon>Gammaproteobacteria</taxon>
        <taxon>Lysobacterales</taxon>
        <taxon>Lysobacteraceae</taxon>
        <taxon>Arenimonas</taxon>
    </lineage>
</organism>
<evidence type="ECO:0000313" key="8">
    <source>
        <dbReference type="Proteomes" id="UP000632858"/>
    </source>
</evidence>
<feature type="transmembrane region" description="Helical" evidence="5">
    <location>
        <begin position="44"/>
        <end position="65"/>
    </location>
</feature>
<dbReference type="EMBL" id="BMFO01000002">
    <property type="protein sequence ID" value="GGF88361.1"/>
    <property type="molecule type" value="Genomic_DNA"/>
</dbReference>
<dbReference type="AlphaFoldDB" id="A0A917FLM8"/>
<dbReference type="GO" id="GO:0016020">
    <property type="term" value="C:membrane"/>
    <property type="evidence" value="ECO:0007669"/>
    <property type="project" value="UniProtKB-SubCell"/>
</dbReference>
<comment type="caution">
    <text evidence="7">The sequence shown here is derived from an EMBL/GenBank/DDBJ whole genome shotgun (WGS) entry which is preliminary data.</text>
</comment>
<comment type="subcellular location">
    <subcellularLocation>
        <location evidence="1">Membrane</location>
    </subcellularLocation>
</comment>
<proteinExistence type="predicted"/>
<reference evidence="7" key="2">
    <citation type="submission" date="2020-09" db="EMBL/GenBank/DDBJ databases">
        <authorList>
            <person name="Sun Q."/>
            <person name="Zhou Y."/>
        </authorList>
    </citation>
    <scope>NUCLEOTIDE SEQUENCE</scope>
    <source>
        <strain evidence="7">CGMCC 1.12726</strain>
    </source>
</reference>
<dbReference type="Pfam" id="PF07219">
    <property type="entry name" value="HemY_N"/>
    <property type="match status" value="1"/>
</dbReference>
<keyword evidence="2 5" id="KW-0812">Transmembrane</keyword>
<accession>A0A917FLM8</accession>
<evidence type="ECO:0000256" key="3">
    <source>
        <dbReference type="ARBA" id="ARBA00022989"/>
    </source>
</evidence>
<evidence type="ECO:0000256" key="2">
    <source>
        <dbReference type="ARBA" id="ARBA00022692"/>
    </source>
</evidence>
<sequence>MSLYRSFLWWLLLAALGALAWDLLQPDFGEVVIRWHGTTVTTSVAVFLFGCVLLLFALWLLWTLLRLPVRAWQDYAQRQARNRLANGLTAFYEGRHARARILLLKAAEDRNVRDLALLGARQAALALEDWVDAAQLLERLNQSNPTLAASNNARLLLKDGKPQQALDVMLTRPATEWSPVARGIAIEAAVALGQFDLARNWLNARGSGLSAKQSAQLRALYQSRYLEAADSADTLWQRWQELNGDGQGMASSAAFAARAYALGMQASAAAALLESLESRYQADTAQALAVLAHRDEALLARLSALLPAHPADADLLHALGAWHEACGKPEQAIGFWQRAVAQGGGAESWNRLGMAHAARGEFEPAYIAENNARRVLNGDTPLPMTGISLQQKIAAQAVPEQRNEHGIPLLPE</sequence>
<keyword evidence="8" id="KW-1185">Reference proteome</keyword>
<gene>
    <name evidence="7" type="ORF">GCM10010960_07800</name>
</gene>
<reference evidence="7" key="1">
    <citation type="journal article" date="2014" name="Int. J. Syst. Evol. Microbiol.">
        <title>Complete genome sequence of Corynebacterium casei LMG S-19264T (=DSM 44701T), isolated from a smear-ripened cheese.</title>
        <authorList>
            <consortium name="US DOE Joint Genome Institute (JGI-PGF)"/>
            <person name="Walter F."/>
            <person name="Albersmeier A."/>
            <person name="Kalinowski J."/>
            <person name="Ruckert C."/>
        </authorList>
    </citation>
    <scope>NUCLEOTIDE SEQUENCE</scope>
    <source>
        <strain evidence="7">CGMCC 1.12726</strain>
    </source>
</reference>
<evidence type="ECO:0000256" key="4">
    <source>
        <dbReference type="ARBA" id="ARBA00023136"/>
    </source>
</evidence>